<dbReference type="InterPro" id="IPR018484">
    <property type="entry name" value="FGGY_N"/>
</dbReference>
<evidence type="ECO:0000256" key="8">
    <source>
        <dbReference type="SAM" id="MobiDB-lite"/>
    </source>
</evidence>
<comment type="similarity">
    <text evidence="1">Belongs to the FGGY kinase family.</text>
</comment>
<organism evidence="11 12">
    <name type="scientific">Leucobacter chromiiresistens</name>
    <dbReference type="NCBI Taxonomy" id="1079994"/>
    <lineage>
        <taxon>Bacteria</taxon>
        <taxon>Bacillati</taxon>
        <taxon>Actinomycetota</taxon>
        <taxon>Actinomycetes</taxon>
        <taxon>Micrococcales</taxon>
        <taxon>Microbacteriaceae</taxon>
        <taxon>Leucobacter</taxon>
    </lineage>
</organism>
<evidence type="ECO:0000313" key="11">
    <source>
        <dbReference type="EMBL" id="SDQ09503.1"/>
    </source>
</evidence>
<keyword evidence="5" id="KW-0067">ATP-binding</keyword>
<keyword evidence="4 11" id="KW-0418">Kinase</keyword>
<evidence type="ECO:0000259" key="9">
    <source>
        <dbReference type="Pfam" id="PF00370"/>
    </source>
</evidence>
<feature type="domain" description="Carbohydrate kinase FGGY C-terminal" evidence="10">
    <location>
        <begin position="259"/>
        <end position="452"/>
    </location>
</feature>
<keyword evidence="6" id="KW-1015">Disulfide bond</keyword>
<evidence type="ECO:0000256" key="1">
    <source>
        <dbReference type="ARBA" id="ARBA00009156"/>
    </source>
</evidence>
<dbReference type="Gene3D" id="3.30.420.40">
    <property type="match status" value="2"/>
</dbReference>
<dbReference type="GO" id="GO:0006071">
    <property type="term" value="P:glycerol metabolic process"/>
    <property type="evidence" value="ECO:0007669"/>
    <property type="project" value="TreeGrafter"/>
</dbReference>
<dbReference type="EMBL" id="FNKB01000001">
    <property type="protein sequence ID" value="SDQ09503.1"/>
    <property type="molecule type" value="Genomic_DNA"/>
</dbReference>
<evidence type="ECO:0000256" key="3">
    <source>
        <dbReference type="ARBA" id="ARBA00022741"/>
    </source>
</evidence>
<dbReference type="GO" id="GO:0005829">
    <property type="term" value="C:cytosol"/>
    <property type="evidence" value="ECO:0007669"/>
    <property type="project" value="TreeGrafter"/>
</dbReference>
<dbReference type="OrthoDB" id="9761504at2"/>
<dbReference type="GO" id="GO:0004370">
    <property type="term" value="F:glycerol kinase activity"/>
    <property type="evidence" value="ECO:0007669"/>
    <property type="project" value="TreeGrafter"/>
</dbReference>
<sequence>MTDRAGGSAVAAVDLGATSGRVIVGRIEQGAEGAQLRTQHVARFANDPVRTSDGLHWNFLELYHQALQGLAAAERGAPGEIASIGIDSWAVDYGLLRRGRLLGIPYHYRDARCDAGVAAVHARIPADRLYARNGLQHLTFNTIFQLAAEDGLLDVADRALLVPDLLNYWLTGVEAAERSNASTTGLLDPRTREWDLELADAVGIPASILPPLIDAGTRLGRVAGDAATVIGRAIDVVAVASHDTASAVAAVPATRSDFAYISCGTWGLVGLELDAPVLTDAARRANFTNEGGIEGTTRFLHNVMGTWLFSESLRHWEPGATNAQRSSLLGELLAEAAKLTGDVPVFDANDPGFLPPGDLPDRIVRWFEARGERAPEGRVEIVRSITESLAVAFADAVETAGRLADRDVSTIHVVGGGSQNTLLCQRLADRSGLDVLAGPVEATAMGNLLIQAQTLGLIGPGLAELRAVVARSTAPIRYTPATGRRTRGLPDAGAGAGAGAGAAGMSADCDNRER</sequence>
<gene>
    <name evidence="11" type="ORF">SAMN04488565_0468</name>
</gene>
<dbReference type="SUPFAM" id="SSF53067">
    <property type="entry name" value="Actin-like ATPase domain"/>
    <property type="match status" value="2"/>
</dbReference>
<dbReference type="GO" id="GO:0005524">
    <property type="term" value="F:ATP binding"/>
    <property type="evidence" value="ECO:0007669"/>
    <property type="project" value="UniProtKB-KW"/>
</dbReference>
<evidence type="ECO:0000256" key="6">
    <source>
        <dbReference type="ARBA" id="ARBA00023157"/>
    </source>
</evidence>
<evidence type="ECO:0000256" key="2">
    <source>
        <dbReference type="ARBA" id="ARBA00022679"/>
    </source>
</evidence>
<name>A0A1H0Y332_9MICO</name>
<dbReference type="InterPro" id="IPR018485">
    <property type="entry name" value="FGGY_C"/>
</dbReference>
<evidence type="ECO:0000256" key="5">
    <source>
        <dbReference type="ARBA" id="ARBA00022840"/>
    </source>
</evidence>
<evidence type="ECO:0000259" key="10">
    <source>
        <dbReference type="Pfam" id="PF02782"/>
    </source>
</evidence>
<keyword evidence="2" id="KW-0808">Transferase</keyword>
<dbReference type="Pfam" id="PF02782">
    <property type="entry name" value="FGGY_C"/>
    <property type="match status" value="1"/>
</dbReference>
<dbReference type="eggNOG" id="COG1070">
    <property type="taxonomic scope" value="Bacteria"/>
</dbReference>
<dbReference type="CDD" id="cd07771">
    <property type="entry name" value="ASKHA_NBD_FGGY_RhaB-like"/>
    <property type="match status" value="1"/>
</dbReference>
<keyword evidence="3" id="KW-0547">Nucleotide-binding</keyword>
<dbReference type="InterPro" id="IPR013449">
    <property type="entry name" value="Rhamnulokinase"/>
</dbReference>
<proteinExistence type="inferred from homology"/>
<dbReference type="PANTHER" id="PTHR10196:SF93">
    <property type="entry name" value="L-RHAMNULOKINASE"/>
    <property type="match status" value="1"/>
</dbReference>
<dbReference type="PANTHER" id="PTHR10196">
    <property type="entry name" value="SUGAR KINASE"/>
    <property type="match status" value="1"/>
</dbReference>
<dbReference type="GO" id="GO:0008993">
    <property type="term" value="F:rhamnulokinase activity"/>
    <property type="evidence" value="ECO:0007669"/>
    <property type="project" value="InterPro"/>
</dbReference>
<dbReference type="RefSeq" id="WP_010155770.1">
    <property type="nucleotide sequence ID" value="NZ_FNKB01000001.1"/>
</dbReference>
<dbReference type="STRING" id="1079994.SAMN04488565_0468"/>
<evidence type="ECO:0000256" key="7">
    <source>
        <dbReference type="ARBA" id="ARBA00023308"/>
    </source>
</evidence>
<reference evidence="11 12" key="1">
    <citation type="submission" date="2016-10" db="EMBL/GenBank/DDBJ databases">
        <authorList>
            <person name="de Groot N.N."/>
        </authorList>
    </citation>
    <scope>NUCLEOTIDE SEQUENCE [LARGE SCALE GENOMIC DNA]</scope>
    <source>
        <strain evidence="11 12">DSM 22788</strain>
    </source>
</reference>
<protein>
    <submittedName>
        <fullName evidence="11">Rhamnulokinase</fullName>
    </submittedName>
</protein>
<accession>A0A1H0Y332</accession>
<evidence type="ECO:0000313" key="12">
    <source>
        <dbReference type="Proteomes" id="UP000182690"/>
    </source>
</evidence>
<evidence type="ECO:0000256" key="4">
    <source>
        <dbReference type="ARBA" id="ARBA00022777"/>
    </source>
</evidence>
<dbReference type="GO" id="GO:0019301">
    <property type="term" value="P:rhamnose catabolic process"/>
    <property type="evidence" value="ECO:0007669"/>
    <property type="project" value="InterPro"/>
</dbReference>
<dbReference type="InterPro" id="IPR043129">
    <property type="entry name" value="ATPase_NBD"/>
</dbReference>
<keyword evidence="7" id="KW-0684">Rhamnose metabolism</keyword>
<feature type="region of interest" description="Disordered" evidence="8">
    <location>
        <begin position="479"/>
        <end position="514"/>
    </location>
</feature>
<dbReference type="Pfam" id="PF00370">
    <property type="entry name" value="FGGY_N"/>
    <property type="match status" value="1"/>
</dbReference>
<dbReference type="Proteomes" id="UP000182690">
    <property type="component" value="Unassembled WGS sequence"/>
</dbReference>
<feature type="domain" description="Carbohydrate kinase FGGY N-terminal" evidence="9">
    <location>
        <begin position="11"/>
        <end position="248"/>
    </location>
</feature>
<dbReference type="AlphaFoldDB" id="A0A1H0Y332"/>